<comment type="subcellular location">
    <subcellularLocation>
        <location evidence="2">Membrane</location>
        <topology evidence="2">Multi-pass membrane protein</topology>
    </subcellularLocation>
</comment>
<keyword evidence="4" id="KW-0597">Phosphoprotein</keyword>
<dbReference type="CDD" id="cd00082">
    <property type="entry name" value="HisKA"/>
    <property type="match status" value="1"/>
</dbReference>
<evidence type="ECO:0000259" key="15">
    <source>
        <dbReference type="PROSITE" id="PS50885"/>
    </source>
</evidence>
<evidence type="ECO:0000256" key="9">
    <source>
        <dbReference type="ARBA" id="ARBA00022840"/>
    </source>
</evidence>
<dbReference type="Pfam" id="PF02518">
    <property type="entry name" value="HATPase_c"/>
    <property type="match status" value="1"/>
</dbReference>
<dbReference type="InterPro" id="IPR050428">
    <property type="entry name" value="TCS_sensor_his_kinase"/>
</dbReference>
<dbReference type="Gene3D" id="1.10.287.130">
    <property type="match status" value="1"/>
</dbReference>
<evidence type="ECO:0000313" key="16">
    <source>
        <dbReference type="EMBL" id="MDX4956825.1"/>
    </source>
</evidence>
<dbReference type="GO" id="GO:0005524">
    <property type="term" value="F:ATP binding"/>
    <property type="evidence" value="ECO:0007669"/>
    <property type="project" value="UniProtKB-KW"/>
</dbReference>
<evidence type="ECO:0000256" key="2">
    <source>
        <dbReference type="ARBA" id="ARBA00004141"/>
    </source>
</evidence>
<evidence type="ECO:0000256" key="11">
    <source>
        <dbReference type="ARBA" id="ARBA00023012"/>
    </source>
</evidence>
<organism evidence="16 17">
    <name type="scientific">Delftia acidovorans</name>
    <name type="common">Pseudomonas acidovorans</name>
    <name type="synonym">Comamonas acidovorans</name>
    <dbReference type="NCBI Taxonomy" id="80866"/>
    <lineage>
        <taxon>Bacteria</taxon>
        <taxon>Pseudomonadati</taxon>
        <taxon>Pseudomonadota</taxon>
        <taxon>Betaproteobacteria</taxon>
        <taxon>Burkholderiales</taxon>
        <taxon>Comamonadaceae</taxon>
        <taxon>Delftia</taxon>
    </lineage>
</organism>
<comment type="catalytic activity">
    <reaction evidence="1">
        <text>ATP + protein L-histidine = ADP + protein N-phospho-L-histidine.</text>
        <dbReference type="EC" id="2.7.13.3"/>
    </reaction>
</comment>
<dbReference type="InterPro" id="IPR036890">
    <property type="entry name" value="HATPase_C_sf"/>
</dbReference>
<keyword evidence="7" id="KW-0547">Nucleotide-binding</keyword>
<dbReference type="PRINTS" id="PR00344">
    <property type="entry name" value="BCTRLSENSOR"/>
</dbReference>
<evidence type="ECO:0000256" key="1">
    <source>
        <dbReference type="ARBA" id="ARBA00000085"/>
    </source>
</evidence>
<dbReference type="SUPFAM" id="SSF55874">
    <property type="entry name" value="ATPase domain of HSP90 chaperone/DNA topoisomerase II/histidine kinase"/>
    <property type="match status" value="1"/>
</dbReference>
<dbReference type="InterPro" id="IPR005467">
    <property type="entry name" value="His_kinase_dom"/>
</dbReference>
<name>A0AAJ2R2B7_DELAC</name>
<accession>A0AAJ2R2B7</accession>
<dbReference type="InterPro" id="IPR003660">
    <property type="entry name" value="HAMP_dom"/>
</dbReference>
<gene>
    <name evidence="16" type="ORF">SGN30_25720</name>
</gene>
<evidence type="ECO:0000256" key="3">
    <source>
        <dbReference type="ARBA" id="ARBA00012438"/>
    </source>
</evidence>
<dbReference type="InterPro" id="IPR003594">
    <property type="entry name" value="HATPase_dom"/>
</dbReference>
<evidence type="ECO:0000256" key="5">
    <source>
        <dbReference type="ARBA" id="ARBA00022679"/>
    </source>
</evidence>
<dbReference type="GO" id="GO:0000155">
    <property type="term" value="F:phosphorelay sensor kinase activity"/>
    <property type="evidence" value="ECO:0007669"/>
    <property type="project" value="InterPro"/>
</dbReference>
<feature type="transmembrane region" description="Helical" evidence="13">
    <location>
        <begin position="28"/>
        <end position="48"/>
    </location>
</feature>
<evidence type="ECO:0000256" key="6">
    <source>
        <dbReference type="ARBA" id="ARBA00022692"/>
    </source>
</evidence>
<evidence type="ECO:0000313" key="17">
    <source>
        <dbReference type="Proteomes" id="UP001287445"/>
    </source>
</evidence>
<dbReference type="RefSeq" id="WP_319076346.1">
    <property type="nucleotide sequence ID" value="NZ_JAWWMZ010000013.1"/>
</dbReference>
<protein>
    <recommendedName>
        <fullName evidence="3">histidine kinase</fullName>
        <ecNumber evidence="3">2.7.13.3</ecNumber>
    </recommendedName>
</protein>
<dbReference type="InterPro" id="IPR004358">
    <property type="entry name" value="Sig_transdc_His_kin-like_C"/>
</dbReference>
<dbReference type="EMBL" id="JAWWMZ010000013">
    <property type="protein sequence ID" value="MDX4956825.1"/>
    <property type="molecule type" value="Genomic_DNA"/>
</dbReference>
<dbReference type="SMART" id="SM00388">
    <property type="entry name" value="HisKA"/>
    <property type="match status" value="1"/>
</dbReference>
<keyword evidence="12 13" id="KW-0472">Membrane</keyword>
<keyword evidence="9 16" id="KW-0067">ATP-binding</keyword>
<dbReference type="InterPro" id="IPR036097">
    <property type="entry name" value="HisK_dim/P_sf"/>
</dbReference>
<evidence type="ECO:0000256" key="4">
    <source>
        <dbReference type="ARBA" id="ARBA00022553"/>
    </source>
</evidence>
<dbReference type="PROSITE" id="PS50109">
    <property type="entry name" value="HIS_KIN"/>
    <property type="match status" value="1"/>
</dbReference>
<feature type="domain" description="Histidine kinase" evidence="14">
    <location>
        <begin position="245"/>
        <end position="485"/>
    </location>
</feature>
<feature type="transmembrane region" description="Helical" evidence="13">
    <location>
        <begin position="161"/>
        <end position="184"/>
    </location>
</feature>
<evidence type="ECO:0000256" key="13">
    <source>
        <dbReference type="SAM" id="Phobius"/>
    </source>
</evidence>
<dbReference type="SUPFAM" id="SSF47384">
    <property type="entry name" value="Homodimeric domain of signal transducing histidine kinase"/>
    <property type="match status" value="1"/>
</dbReference>
<dbReference type="InterPro" id="IPR003661">
    <property type="entry name" value="HisK_dim/P_dom"/>
</dbReference>
<evidence type="ECO:0000259" key="14">
    <source>
        <dbReference type="PROSITE" id="PS50109"/>
    </source>
</evidence>
<keyword evidence="10 13" id="KW-1133">Transmembrane helix</keyword>
<evidence type="ECO:0000256" key="8">
    <source>
        <dbReference type="ARBA" id="ARBA00022777"/>
    </source>
</evidence>
<dbReference type="Gene3D" id="3.30.565.10">
    <property type="entry name" value="Histidine kinase-like ATPase, C-terminal domain"/>
    <property type="match status" value="1"/>
</dbReference>
<keyword evidence="11" id="KW-0902">Two-component regulatory system</keyword>
<dbReference type="Proteomes" id="UP001287445">
    <property type="component" value="Unassembled WGS sequence"/>
</dbReference>
<dbReference type="PANTHER" id="PTHR45436:SF14">
    <property type="entry name" value="SENSOR PROTEIN QSEC"/>
    <property type="match status" value="1"/>
</dbReference>
<dbReference type="PROSITE" id="PS50885">
    <property type="entry name" value="HAMP"/>
    <property type="match status" value="1"/>
</dbReference>
<evidence type="ECO:0000256" key="10">
    <source>
        <dbReference type="ARBA" id="ARBA00022989"/>
    </source>
</evidence>
<comment type="caution">
    <text evidence="16">The sequence shown here is derived from an EMBL/GenBank/DDBJ whole genome shotgun (WGS) entry which is preliminary data.</text>
</comment>
<evidence type="ECO:0000256" key="7">
    <source>
        <dbReference type="ARBA" id="ARBA00022741"/>
    </source>
</evidence>
<keyword evidence="6 13" id="KW-0812">Transmembrane</keyword>
<keyword evidence="8" id="KW-0418">Kinase</keyword>
<dbReference type="PANTHER" id="PTHR45436">
    <property type="entry name" value="SENSOR HISTIDINE KINASE YKOH"/>
    <property type="match status" value="1"/>
</dbReference>
<keyword evidence="5" id="KW-0808">Transferase</keyword>
<reference evidence="16" key="1">
    <citation type="submission" date="2023-11" db="EMBL/GenBank/DDBJ databases">
        <title>Identification and selenium tolerance of Delftia acidovorans R3-25.</title>
        <authorList>
            <person name="Zhang S."/>
            <person name="Liu Y."/>
            <person name="Guo Y."/>
        </authorList>
    </citation>
    <scope>NUCLEOTIDE SEQUENCE</scope>
    <source>
        <strain evidence="16">R3-25</strain>
    </source>
</reference>
<dbReference type="Pfam" id="PF00512">
    <property type="entry name" value="HisKA"/>
    <property type="match status" value="1"/>
</dbReference>
<dbReference type="SMART" id="SM00387">
    <property type="entry name" value="HATPase_c"/>
    <property type="match status" value="1"/>
</dbReference>
<dbReference type="GO" id="GO:0005886">
    <property type="term" value="C:plasma membrane"/>
    <property type="evidence" value="ECO:0007669"/>
    <property type="project" value="TreeGrafter"/>
</dbReference>
<dbReference type="EC" id="2.7.13.3" evidence="3"/>
<feature type="domain" description="HAMP" evidence="15">
    <location>
        <begin position="185"/>
        <end position="237"/>
    </location>
</feature>
<sequence>MTAPASSLVSSLVARARGRLPGALGTRLLLFLGAAIVLTALLQGLLAYRNALLQTDTLFDYQMQQTAFALRAGLPVDARGRPQGTPPEDENHEFIVQVWTNEGLRIFESALGAALPQMAVLGFADVPARGTVYRVFSLQTRSQVIQVAQDMRVRRTLARDAAWQSLLPIALLAPVLALAVWWVVRSSLAPVQRVRRELATRRPQDLAPVPAEGLPDEVRPLVAELNALLQRVGQAFEAQQHFVADAAHELRSPLAALKLQLVALQRAPDVAAHDEAVQRLSAGIDRATRLVEQLLTLARQEAQGTVQGTAPGLQGMQGRHGAAAAAPADVDLREVVEQALADQAVAAQQHGLDMGLSESPQLRQSFAVAGDAQSLQMLVRNLLDNAVKYVPQGGRVDVGWRSDAQGRALVVEDSGPGIAESERELVLRRFVRGPSAASAGQQAQGSGLGLAIVQTIAERHGARLLLDRSPTLGGLRVQVIWPPVSGR</sequence>
<proteinExistence type="predicted"/>
<evidence type="ECO:0000256" key="12">
    <source>
        <dbReference type="ARBA" id="ARBA00023136"/>
    </source>
</evidence>
<dbReference type="AlphaFoldDB" id="A0AAJ2R2B7"/>